<evidence type="ECO:0000259" key="2">
    <source>
        <dbReference type="PROSITE" id="PS00028"/>
    </source>
</evidence>
<feature type="compositionally biased region" description="Basic and acidic residues" evidence="1">
    <location>
        <begin position="794"/>
        <end position="804"/>
    </location>
</feature>
<feature type="compositionally biased region" description="Polar residues" evidence="1">
    <location>
        <begin position="732"/>
        <end position="747"/>
    </location>
</feature>
<feature type="compositionally biased region" description="Polar residues" evidence="1">
    <location>
        <begin position="839"/>
        <end position="860"/>
    </location>
</feature>
<comment type="caution">
    <text evidence="3">The sequence shown here is derived from an EMBL/GenBank/DDBJ whole genome shotgun (WGS) entry which is preliminary data.</text>
</comment>
<dbReference type="AlphaFoldDB" id="A0AAD4R3S5"/>
<feature type="domain" description="C2H2-type" evidence="2">
    <location>
        <begin position="97"/>
        <end position="118"/>
    </location>
</feature>
<feature type="compositionally biased region" description="Basic and acidic residues" evidence="1">
    <location>
        <begin position="754"/>
        <end position="784"/>
    </location>
</feature>
<proteinExistence type="predicted"/>
<gene>
    <name evidence="3" type="ORF">DdX_04707</name>
</gene>
<reference evidence="3" key="1">
    <citation type="submission" date="2022-01" db="EMBL/GenBank/DDBJ databases">
        <title>Genome Sequence Resource for Two Populations of Ditylenchus destructor, the Migratory Endoparasitic Phytonematode.</title>
        <authorList>
            <person name="Zhang H."/>
            <person name="Lin R."/>
            <person name="Xie B."/>
        </authorList>
    </citation>
    <scope>NUCLEOTIDE SEQUENCE</scope>
    <source>
        <strain evidence="3">BazhouSP</strain>
    </source>
</reference>
<keyword evidence="4" id="KW-1185">Reference proteome</keyword>
<sequence length="1077" mass="122488">MKKRQKLDKDEENNFAGDDDAPPILQPEQQQGSSAFEEVVIAEGEQTAYAEDGTYVLGEEYFVDNGVLYKHGSAHPQQQSASHQEARGLDFDDYVRCALCGEVYPYDQLLNEHYPLFHPEVVGPDGVVELEEIPDETWQMMQRETKPHLGVSRYVDSRPTINRPIRSTRTLRRISQIRVNINEMSLEELEVALKKKMVEKMSRQVPVELVDKQHSKCGLCGAIISLNKKFEVVHLVRHFNAWHPAAHKCTGTWLSEKDVSAEGLKPLSTKDFAVIDTNVGAPDNLQCIWCGMFMDENALAMHFHEIHPEEVEVPKCNLCLKELVVNARLTEKFGEDFSITMPDERHFLCGKFDTRHTDEKQLDKAIEKHMRKLHNGGGLDIEENEDEDDQGDETSGKRKSEACDAFSNSRMTFGRRSKPKRQFIQPSLRQATPINSQYVEPVSECHWRCKLCNHDIFAAVISAGAIRHFRSFHQNQLKSMQFELCKTRLERVSDGCMEFMGNNPTTIECLLCQMTFPLHRPFNMCRAIRHLKAKHPEKMPEYKAEIEDKMETSPRKRKYEPTMDSIDDIGLPGTSKQSMANKGGVEADNVVYAEEVMNPETLDMLRQNYTDVEFQRAYAIYGGNVTQRIYMLTNEGDEVDEEIVTSTIDQIASQFGGTDQSNDEIIVVQYPRDNQGDQTAIAKNEVGDEVEFEAVSPKIRFTPYLTESSLPGPVYGQPVHRFRGYGRDGRINPQNGRSPPENFTSEPKLSFGNRGRDEFSEQPTERRDDGFRSEAVSRPHHFEGQLRPQNERLLSSDHPSKLDGKSTSALPRLPPGKAVTPVDISERNALNDSSHFETPKTSNPSHETPKNATFTMTTPPDKNLTDPARIDEIRNNTAGNLLVKRMEIPENKFGSERFFRLSPNVPYGRKGAENVLPGRHINLSADNSTTIHSKNFSESHPKILTEEQRNPAIMFFSPLEGPFSEEMDESHRQRAAESQQNVSNIPRTRFDESRQRPNARPLDRFNTKEKSERSRDENTANDTPNQPTGLPNGIPNGFPNITHLFPQFPDFLGFPAVKFPPFQPNSPKNRNTENNEQ</sequence>
<organism evidence="3 4">
    <name type="scientific">Ditylenchus destructor</name>
    <dbReference type="NCBI Taxonomy" id="166010"/>
    <lineage>
        <taxon>Eukaryota</taxon>
        <taxon>Metazoa</taxon>
        <taxon>Ecdysozoa</taxon>
        <taxon>Nematoda</taxon>
        <taxon>Chromadorea</taxon>
        <taxon>Rhabditida</taxon>
        <taxon>Tylenchina</taxon>
        <taxon>Tylenchomorpha</taxon>
        <taxon>Sphaerularioidea</taxon>
        <taxon>Anguinidae</taxon>
        <taxon>Anguininae</taxon>
        <taxon>Ditylenchus</taxon>
    </lineage>
</organism>
<dbReference type="EMBL" id="JAKKPZ010000005">
    <property type="protein sequence ID" value="KAI1720475.1"/>
    <property type="molecule type" value="Genomic_DNA"/>
</dbReference>
<feature type="compositionally biased region" description="Acidic residues" evidence="1">
    <location>
        <begin position="10"/>
        <end position="21"/>
    </location>
</feature>
<name>A0AAD4R3S5_9BILA</name>
<dbReference type="Proteomes" id="UP001201812">
    <property type="component" value="Unassembled WGS sequence"/>
</dbReference>
<feature type="region of interest" description="Disordered" evidence="1">
    <location>
        <begin position="962"/>
        <end position="1041"/>
    </location>
</feature>
<feature type="compositionally biased region" description="Basic and acidic residues" evidence="1">
    <location>
        <begin position="988"/>
        <end position="1018"/>
    </location>
</feature>
<feature type="compositionally biased region" description="Polar residues" evidence="1">
    <location>
        <begin position="976"/>
        <end position="986"/>
    </location>
</feature>
<feature type="region of interest" description="Disordered" evidence="1">
    <location>
        <begin position="706"/>
        <end position="864"/>
    </location>
</feature>
<dbReference type="PROSITE" id="PS00028">
    <property type="entry name" value="ZINC_FINGER_C2H2_1"/>
    <property type="match status" value="1"/>
</dbReference>
<dbReference type="InterPro" id="IPR013087">
    <property type="entry name" value="Znf_C2H2_type"/>
</dbReference>
<evidence type="ECO:0000313" key="3">
    <source>
        <dbReference type="EMBL" id="KAI1720475.1"/>
    </source>
</evidence>
<protein>
    <recommendedName>
        <fullName evidence="2">C2H2-type domain-containing protein</fullName>
    </recommendedName>
</protein>
<accession>A0AAD4R3S5</accession>
<feature type="region of interest" description="Disordered" evidence="1">
    <location>
        <begin position="551"/>
        <end position="580"/>
    </location>
</feature>
<feature type="region of interest" description="Disordered" evidence="1">
    <location>
        <begin position="374"/>
        <end position="401"/>
    </location>
</feature>
<feature type="compositionally biased region" description="Polar residues" evidence="1">
    <location>
        <begin position="1020"/>
        <end position="1029"/>
    </location>
</feature>
<feature type="compositionally biased region" description="Acidic residues" evidence="1">
    <location>
        <begin position="380"/>
        <end position="392"/>
    </location>
</feature>
<evidence type="ECO:0000313" key="4">
    <source>
        <dbReference type="Proteomes" id="UP001201812"/>
    </source>
</evidence>
<evidence type="ECO:0000256" key="1">
    <source>
        <dbReference type="SAM" id="MobiDB-lite"/>
    </source>
</evidence>
<feature type="region of interest" description="Disordered" evidence="1">
    <location>
        <begin position="1"/>
        <end position="35"/>
    </location>
</feature>